<evidence type="ECO:0000256" key="5">
    <source>
        <dbReference type="ARBA" id="ARBA00023002"/>
    </source>
</evidence>
<dbReference type="SUPFAM" id="SSF55347">
    <property type="entry name" value="Glyceraldehyde-3-phosphate dehydrogenase-like, C-terminal domain"/>
    <property type="match status" value="1"/>
</dbReference>
<comment type="similarity">
    <text evidence="2 9">Belongs to the DXR family.</text>
</comment>
<comment type="caution">
    <text evidence="13">The sequence shown here is derived from an EMBL/GenBank/DDBJ whole genome shotgun (WGS) entry which is preliminary data.</text>
</comment>
<feature type="binding site" evidence="9">
    <location>
        <position position="160"/>
    </location>
    <ligand>
        <name>1-deoxy-D-xylulose 5-phosphate</name>
        <dbReference type="ChEBI" id="CHEBI:57792"/>
    </ligand>
</feature>
<protein>
    <recommendedName>
        <fullName evidence="9">1-deoxy-D-xylulose 5-phosphate reductoisomerase</fullName>
        <shortName evidence="9">DXP reductoisomerase</shortName>
        <ecNumber evidence="9">1.1.1.267</ecNumber>
    </recommendedName>
    <alternativeName>
        <fullName evidence="9">1-deoxyxylulose-5-phosphate reductoisomerase</fullName>
    </alternativeName>
    <alternativeName>
        <fullName evidence="9">2-C-methyl-D-erythritol 4-phosphate synthase</fullName>
    </alternativeName>
</protein>
<evidence type="ECO:0000256" key="2">
    <source>
        <dbReference type="ARBA" id="ARBA00006825"/>
    </source>
</evidence>
<name>A0A9D1I6B3_9CLOT</name>
<comment type="caution">
    <text evidence="9">Lacks conserved residue(s) required for the propagation of feature annotation.</text>
</comment>
<feature type="binding site" evidence="9">
    <location>
        <position position="11"/>
    </location>
    <ligand>
        <name>NADPH</name>
        <dbReference type="ChEBI" id="CHEBI:57783"/>
    </ligand>
</feature>
<feature type="domain" description="1-deoxy-D-xylulose 5-phosphate reductoisomerase C-terminal" evidence="11">
    <location>
        <begin position="154"/>
        <end position="240"/>
    </location>
</feature>
<dbReference type="Gene3D" id="3.40.50.720">
    <property type="entry name" value="NAD(P)-binding Rossmann-like Domain"/>
    <property type="match status" value="1"/>
</dbReference>
<sequence length="400" mass="43549">MKIAILGSTGSIGTQTLKVVEELNAAAQTESNPHIEIAALAAGDNVERIARQAACFRVPLLSVATAEGAARLEELLKRTAPELKPEIFYGEEGLLQVAGCGAELLVTAIVGMIGLRPTLAAIRRGTDIALANKETLVAAGELVMREAAAHSVRILPVDSEHSAIFQCLHGNDPRDRSALRKIFLTASGGPFRGRSFESLWDVTPEETLRHPTWSMGSKITVDSATLMNKGLEVIEAMHLFQVKPDEIDVVVHPQSIIHSMVLYRDGSVLAQLGNPDMKVPIRLALTYPYRAESHAEELDLTRLGCLTFEKPDTNAFPCLEIALRAAKTGGTMPAVMNGANEAAVSFFLKRHIKFNEIQYNISRVMDRHLNSGECPFRENPSLEEIVEADRWARAAVGGMI</sequence>
<evidence type="ECO:0000313" key="14">
    <source>
        <dbReference type="Proteomes" id="UP000824089"/>
    </source>
</evidence>
<dbReference type="Pfam" id="PF13288">
    <property type="entry name" value="DXPR_C"/>
    <property type="match status" value="1"/>
</dbReference>
<dbReference type="Pfam" id="PF08436">
    <property type="entry name" value="DXP_redisom_C"/>
    <property type="match status" value="1"/>
</dbReference>
<evidence type="ECO:0000259" key="10">
    <source>
        <dbReference type="Pfam" id="PF02670"/>
    </source>
</evidence>
<comment type="function">
    <text evidence="9">Catalyzes the NADPH-dependent rearrangement and reduction of 1-deoxy-D-xylulose-5-phosphate (DXP) to 2-C-methyl-D-erythritol 4-phosphate (MEP).</text>
</comment>
<feature type="domain" description="DXP reductoisomerase C-terminal" evidence="12">
    <location>
        <begin position="272"/>
        <end position="394"/>
    </location>
</feature>
<evidence type="ECO:0000256" key="8">
    <source>
        <dbReference type="ARBA" id="ARBA00048543"/>
    </source>
</evidence>
<feature type="binding site" evidence="9">
    <location>
        <position position="12"/>
    </location>
    <ligand>
        <name>NADPH</name>
        <dbReference type="ChEBI" id="CHEBI:57783"/>
    </ligand>
</feature>
<dbReference type="InterPro" id="IPR003821">
    <property type="entry name" value="DXP_reductoisomerase"/>
</dbReference>
<feature type="binding site" evidence="9">
    <location>
        <position position="232"/>
    </location>
    <ligand>
        <name>1-deoxy-D-xylulose 5-phosphate</name>
        <dbReference type="ChEBI" id="CHEBI:57792"/>
    </ligand>
</feature>
<evidence type="ECO:0000313" key="13">
    <source>
        <dbReference type="EMBL" id="HIU28946.1"/>
    </source>
</evidence>
<dbReference type="EMBL" id="DVMM01000028">
    <property type="protein sequence ID" value="HIU28946.1"/>
    <property type="molecule type" value="Genomic_DNA"/>
</dbReference>
<evidence type="ECO:0000256" key="1">
    <source>
        <dbReference type="ARBA" id="ARBA00005094"/>
    </source>
</evidence>
<feature type="binding site" evidence="9">
    <location>
        <position position="216"/>
    </location>
    <ligand>
        <name>NADPH</name>
        <dbReference type="ChEBI" id="CHEBI:57783"/>
    </ligand>
</feature>
<dbReference type="PANTHER" id="PTHR30525">
    <property type="entry name" value="1-DEOXY-D-XYLULOSE 5-PHOSPHATE REDUCTOISOMERASE"/>
    <property type="match status" value="1"/>
</dbReference>
<dbReference type="InterPro" id="IPR036291">
    <property type="entry name" value="NAD(P)-bd_dom_sf"/>
</dbReference>
<feature type="binding site" evidence="9">
    <location>
        <position position="133"/>
    </location>
    <ligand>
        <name>1-deoxy-D-xylulose 5-phosphate</name>
        <dbReference type="ChEBI" id="CHEBI:57792"/>
    </ligand>
</feature>
<reference evidence="13" key="2">
    <citation type="journal article" date="2021" name="PeerJ">
        <title>Extensive microbial diversity within the chicken gut microbiome revealed by metagenomics and culture.</title>
        <authorList>
            <person name="Gilroy R."/>
            <person name="Ravi A."/>
            <person name="Getino M."/>
            <person name="Pursley I."/>
            <person name="Horton D.L."/>
            <person name="Alikhan N.F."/>
            <person name="Baker D."/>
            <person name="Gharbi K."/>
            <person name="Hall N."/>
            <person name="Watson M."/>
            <person name="Adriaenssens E.M."/>
            <person name="Foster-Nyarko E."/>
            <person name="Jarju S."/>
            <person name="Secka A."/>
            <person name="Antonio M."/>
            <person name="Oren A."/>
            <person name="Chaudhuri R.R."/>
            <person name="La Ragione R."/>
            <person name="Hildebrand F."/>
            <person name="Pallen M.J."/>
        </authorList>
    </citation>
    <scope>NUCLEOTIDE SEQUENCE</scope>
    <source>
        <strain evidence="13">CHK195-4489</strain>
    </source>
</reference>
<dbReference type="Pfam" id="PF02670">
    <property type="entry name" value="DXP_reductoisom"/>
    <property type="match status" value="1"/>
</dbReference>
<dbReference type="InterPro" id="IPR013644">
    <property type="entry name" value="DXP_reductoisomerase_C"/>
</dbReference>
<dbReference type="GO" id="GO:0070402">
    <property type="term" value="F:NADPH binding"/>
    <property type="evidence" value="ECO:0007669"/>
    <property type="project" value="InterPro"/>
</dbReference>
<evidence type="ECO:0000256" key="3">
    <source>
        <dbReference type="ARBA" id="ARBA00022723"/>
    </source>
</evidence>
<evidence type="ECO:0000256" key="9">
    <source>
        <dbReference type="HAMAP-Rule" id="MF_00183"/>
    </source>
</evidence>
<dbReference type="EC" id="1.1.1.267" evidence="9"/>
<feature type="binding site" evidence="9">
    <location>
        <position position="158"/>
    </location>
    <ligand>
        <name>Mn(2+)</name>
        <dbReference type="ChEBI" id="CHEBI:29035"/>
    </ligand>
</feature>
<dbReference type="GO" id="GO:0030604">
    <property type="term" value="F:1-deoxy-D-xylulose-5-phosphate reductoisomerase activity"/>
    <property type="evidence" value="ECO:0007669"/>
    <property type="project" value="UniProtKB-UniRule"/>
</dbReference>
<evidence type="ECO:0000259" key="11">
    <source>
        <dbReference type="Pfam" id="PF08436"/>
    </source>
</evidence>
<comment type="pathway">
    <text evidence="1 9">Isoprenoid biosynthesis; isopentenyl diphosphate biosynthesis via DXP pathway; isopentenyl diphosphate from 1-deoxy-D-xylulose 5-phosphate: step 1/6.</text>
</comment>
<organism evidence="13 14">
    <name type="scientific">Candidatus Egerieisoma faecipullorum</name>
    <dbReference type="NCBI Taxonomy" id="2840963"/>
    <lineage>
        <taxon>Bacteria</taxon>
        <taxon>Bacillati</taxon>
        <taxon>Bacillota</taxon>
        <taxon>Clostridia</taxon>
        <taxon>Eubacteriales</taxon>
        <taxon>Clostridiaceae</taxon>
        <taxon>Clostridiaceae incertae sedis</taxon>
        <taxon>Candidatus Egerieisoma</taxon>
    </lineage>
</organism>
<keyword evidence="6 9" id="KW-0464">Manganese</keyword>
<dbReference type="InterPro" id="IPR026877">
    <property type="entry name" value="DXPR_C"/>
</dbReference>
<keyword evidence="4 9" id="KW-0521">NADP</keyword>
<feature type="binding site" evidence="9">
    <location>
        <position position="45"/>
    </location>
    <ligand>
        <name>NADPH</name>
        <dbReference type="ChEBI" id="CHEBI:57783"/>
    </ligand>
</feature>
<dbReference type="SUPFAM" id="SSF69055">
    <property type="entry name" value="1-deoxy-D-xylulose-5-phosphate reductoisomerase, C-terminal domain"/>
    <property type="match status" value="1"/>
</dbReference>
<feature type="binding site" evidence="9">
    <location>
        <position position="229"/>
    </location>
    <ligand>
        <name>1-deoxy-D-xylulose 5-phosphate</name>
        <dbReference type="ChEBI" id="CHEBI:57792"/>
    </ligand>
</feature>
<keyword evidence="3 9" id="KW-0479">Metal-binding</keyword>
<dbReference type="AlphaFoldDB" id="A0A9D1I6B3"/>
<feature type="binding site" evidence="9">
    <location>
        <position position="10"/>
    </location>
    <ligand>
        <name>NADPH</name>
        <dbReference type="ChEBI" id="CHEBI:57783"/>
    </ligand>
</feature>
<feature type="binding site" evidence="9">
    <location>
        <position position="132"/>
    </location>
    <ligand>
        <name>NADPH</name>
        <dbReference type="ChEBI" id="CHEBI:57783"/>
    </ligand>
</feature>
<dbReference type="NCBIfam" id="TIGR00243">
    <property type="entry name" value="Dxr"/>
    <property type="match status" value="1"/>
</dbReference>
<feature type="binding site" evidence="9">
    <location>
        <position position="160"/>
    </location>
    <ligand>
        <name>Mn(2+)</name>
        <dbReference type="ChEBI" id="CHEBI:29035"/>
    </ligand>
</feature>
<feature type="binding site" evidence="9">
    <location>
        <position position="228"/>
    </location>
    <ligand>
        <name>1-deoxy-D-xylulose 5-phosphate</name>
        <dbReference type="ChEBI" id="CHEBI:57792"/>
    </ligand>
</feature>
<dbReference type="PIRSF" id="PIRSF006205">
    <property type="entry name" value="Dxp_reductismrs"/>
    <property type="match status" value="1"/>
</dbReference>
<proteinExistence type="inferred from homology"/>
<dbReference type="SUPFAM" id="SSF51735">
    <property type="entry name" value="NAD(P)-binding Rossmann-fold domains"/>
    <property type="match status" value="1"/>
</dbReference>
<evidence type="ECO:0000256" key="4">
    <source>
        <dbReference type="ARBA" id="ARBA00022857"/>
    </source>
</evidence>
<dbReference type="HAMAP" id="MF_00183">
    <property type="entry name" value="DXP_reductoisom"/>
    <property type="match status" value="1"/>
</dbReference>
<feature type="binding site" evidence="9">
    <location>
        <position position="43"/>
    </location>
    <ligand>
        <name>NADPH</name>
        <dbReference type="ChEBI" id="CHEBI:57783"/>
    </ligand>
</feature>
<evidence type="ECO:0000256" key="6">
    <source>
        <dbReference type="ARBA" id="ARBA00023211"/>
    </source>
</evidence>
<dbReference type="NCBIfam" id="NF009114">
    <property type="entry name" value="PRK12464.1"/>
    <property type="match status" value="1"/>
</dbReference>
<dbReference type="InterPro" id="IPR036169">
    <property type="entry name" value="DXPR_C_sf"/>
</dbReference>
<dbReference type="Gene3D" id="1.10.1740.10">
    <property type="match status" value="1"/>
</dbReference>
<feature type="binding site" evidence="9">
    <location>
        <position position="9"/>
    </location>
    <ligand>
        <name>NADPH</name>
        <dbReference type="ChEBI" id="CHEBI:57783"/>
    </ligand>
</feature>
<keyword evidence="5 9" id="KW-0560">Oxidoreductase</keyword>
<feature type="binding site" evidence="9">
    <location>
        <position position="232"/>
    </location>
    <ligand>
        <name>Mn(2+)</name>
        <dbReference type="ChEBI" id="CHEBI:29035"/>
    </ligand>
</feature>
<comment type="cofactor">
    <cofactor evidence="9">
        <name>Mg(2+)</name>
        <dbReference type="ChEBI" id="CHEBI:18420"/>
    </cofactor>
    <cofactor evidence="9">
        <name>Mn(2+)</name>
        <dbReference type="ChEBI" id="CHEBI:29035"/>
    </cofactor>
</comment>
<feature type="binding site" evidence="9">
    <location>
        <position position="134"/>
    </location>
    <ligand>
        <name>NADPH</name>
        <dbReference type="ChEBI" id="CHEBI:57783"/>
    </ligand>
</feature>
<keyword evidence="7 9" id="KW-0414">Isoprene biosynthesis</keyword>
<feature type="binding site" evidence="9">
    <location>
        <position position="210"/>
    </location>
    <ligand>
        <name>1-deoxy-D-xylulose 5-phosphate</name>
        <dbReference type="ChEBI" id="CHEBI:57792"/>
    </ligand>
</feature>
<dbReference type="Proteomes" id="UP000824089">
    <property type="component" value="Unassembled WGS sequence"/>
</dbReference>
<feature type="domain" description="1-deoxy-D-xylulose 5-phosphate reductoisomerase N-terminal" evidence="10">
    <location>
        <begin position="3"/>
        <end position="140"/>
    </location>
</feature>
<dbReference type="InterPro" id="IPR013512">
    <property type="entry name" value="DXP_reductoisomerase_N"/>
</dbReference>
<evidence type="ECO:0000259" key="12">
    <source>
        <dbReference type="Pfam" id="PF13288"/>
    </source>
</evidence>
<accession>A0A9D1I6B3</accession>
<dbReference type="FunFam" id="3.40.50.720:FF:000045">
    <property type="entry name" value="1-deoxy-D-xylulose 5-phosphate reductoisomerase"/>
    <property type="match status" value="1"/>
</dbReference>
<comment type="catalytic activity">
    <reaction evidence="8">
        <text>2-C-methyl-D-erythritol 4-phosphate + NADP(+) = 1-deoxy-D-xylulose 5-phosphate + NADPH + H(+)</text>
        <dbReference type="Rhea" id="RHEA:13717"/>
        <dbReference type="ChEBI" id="CHEBI:15378"/>
        <dbReference type="ChEBI" id="CHEBI:57783"/>
        <dbReference type="ChEBI" id="CHEBI:57792"/>
        <dbReference type="ChEBI" id="CHEBI:58262"/>
        <dbReference type="ChEBI" id="CHEBI:58349"/>
        <dbReference type="EC" id="1.1.1.267"/>
    </reaction>
    <physiologicalReaction direction="right-to-left" evidence="8">
        <dbReference type="Rhea" id="RHEA:13719"/>
    </physiologicalReaction>
</comment>
<dbReference type="GO" id="GO:0030145">
    <property type="term" value="F:manganese ion binding"/>
    <property type="evidence" value="ECO:0007669"/>
    <property type="project" value="TreeGrafter"/>
</dbReference>
<feature type="binding site" evidence="9">
    <location>
        <position position="223"/>
    </location>
    <ligand>
        <name>1-deoxy-D-xylulose 5-phosphate</name>
        <dbReference type="ChEBI" id="CHEBI:57792"/>
    </ligand>
</feature>
<dbReference type="PANTHER" id="PTHR30525:SF0">
    <property type="entry name" value="1-DEOXY-D-XYLULOSE 5-PHOSPHATE REDUCTOISOMERASE, CHLOROPLASTIC"/>
    <property type="match status" value="1"/>
</dbReference>
<gene>
    <name evidence="9" type="primary">dxr</name>
    <name evidence="13" type="ORF">IAD50_01465</name>
</gene>
<feature type="binding site" evidence="9">
    <location>
        <position position="159"/>
    </location>
    <ligand>
        <name>1-deoxy-D-xylulose 5-phosphate</name>
        <dbReference type="ChEBI" id="CHEBI:57792"/>
    </ligand>
</feature>
<feature type="binding site" evidence="9">
    <location>
        <position position="187"/>
    </location>
    <ligand>
        <name>1-deoxy-D-xylulose 5-phosphate</name>
        <dbReference type="ChEBI" id="CHEBI:57792"/>
    </ligand>
</feature>
<keyword evidence="9" id="KW-0460">Magnesium</keyword>
<reference evidence="13" key="1">
    <citation type="submission" date="2020-10" db="EMBL/GenBank/DDBJ databases">
        <authorList>
            <person name="Gilroy R."/>
        </authorList>
    </citation>
    <scope>NUCLEOTIDE SEQUENCE</scope>
    <source>
        <strain evidence="13">CHK195-4489</strain>
    </source>
</reference>
<evidence type="ECO:0000256" key="7">
    <source>
        <dbReference type="ARBA" id="ARBA00023229"/>
    </source>
</evidence>
<dbReference type="GO" id="GO:0051484">
    <property type="term" value="P:isopentenyl diphosphate biosynthetic process, methylerythritol 4-phosphate pathway involved in terpenoid biosynthetic process"/>
    <property type="evidence" value="ECO:0007669"/>
    <property type="project" value="TreeGrafter"/>
</dbReference>